<proteinExistence type="predicted"/>
<dbReference type="Pfam" id="PF13410">
    <property type="entry name" value="GST_C_2"/>
    <property type="match status" value="1"/>
</dbReference>
<dbReference type="Proteomes" id="UP000554286">
    <property type="component" value="Unassembled WGS sequence"/>
</dbReference>
<keyword evidence="5" id="KW-0808">Transferase</keyword>
<dbReference type="InterPro" id="IPR036282">
    <property type="entry name" value="Glutathione-S-Trfase_C_sf"/>
</dbReference>
<dbReference type="PANTHER" id="PTHR32419">
    <property type="entry name" value="GLUTATHIONYL-HYDROQUINONE REDUCTASE"/>
    <property type="match status" value="1"/>
</dbReference>
<dbReference type="Gene3D" id="3.40.30.10">
    <property type="entry name" value="Glutaredoxin"/>
    <property type="match status" value="1"/>
</dbReference>
<dbReference type="SUPFAM" id="SSF47616">
    <property type="entry name" value="GST C-terminal domain-like"/>
    <property type="match status" value="1"/>
</dbReference>
<feature type="domain" description="GST C-terminal" evidence="4">
    <location>
        <begin position="160"/>
        <end position="284"/>
    </location>
</feature>
<dbReference type="SUPFAM" id="SSF52833">
    <property type="entry name" value="Thioredoxin-like"/>
    <property type="match status" value="1"/>
</dbReference>
<dbReference type="Gene3D" id="1.20.1050.10">
    <property type="match status" value="1"/>
</dbReference>
<dbReference type="InterPro" id="IPR040079">
    <property type="entry name" value="Glutathione_S-Trfase"/>
</dbReference>
<feature type="site" description="Lowers pKa of active site Cys" evidence="3">
    <location>
        <position position="284"/>
    </location>
</feature>
<evidence type="ECO:0000259" key="4">
    <source>
        <dbReference type="PROSITE" id="PS50405"/>
    </source>
</evidence>
<comment type="caution">
    <text evidence="5">The sequence shown here is derived from an EMBL/GenBank/DDBJ whole genome shotgun (WGS) entry which is preliminary data.</text>
</comment>
<feature type="site" description="Lowers pKa of active site Cys" evidence="3">
    <location>
        <position position="241"/>
    </location>
</feature>
<feature type="binding site" evidence="2">
    <location>
        <begin position="137"/>
        <end position="138"/>
    </location>
    <ligand>
        <name>glutathione</name>
        <dbReference type="ChEBI" id="CHEBI:57925"/>
    </ligand>
</feature>
<evidence type="ECO:0000256" key="2">
    <source>
        <dbReference type="PIRSR" id="PIRSR015753-2"/>
    </source>
</evidence>
<dbReference type="InterPro" id="IPR004045">
    <property type="entry name" value="Glutathione_S-Trfase_N"/>
</dbReference>
<name>A0A7W6RB81_9PROT</name>
<feature type="active site" description="Nucleophile" evidence="1">
    <location>
        <position position="57"/>
    </location>
</feature>
<reference evidence="5 6" key="1">
    <citation type="submission" date="2020-08" db="EMBL/GenBank/DDBJ databases">
        <title>Genome sequencing of Purple Non-Sulfur Bacteria from various extreme environments.</title>
        <authorList>
            <person name="Mayer M."/>
        </authorList>
    </citation>
    <scope>NUCLEOTIDE SEQUENCE [LARGE SCALE GENOMIC DNA]</scope>
    <source>
        <strain evidence="5 6">JA131</strain>
    </source>
</reference>
<dbReference type="InterPro" id="IPR016639">
    <property type="entry name" value="GST_Omega/GSH"/>
</dbReference>
<dbReference type="GO" id="GO:0005737">
    <property type="term" value="C:cytoplasm"/>
    <property type="evidence" value="ECO:0007669"/>
    <property type="project" value="TreeGrafter"/>
</dbReference>
<dbReference type="InterPro" id="IPR036249">
    <property type="entry name" value="Thioredoxin-like_sf"/>
</dbReference>
<dbReference type="SFLD" id="SFLDG01206">
    <property type="entry name" value="Xi.1"/>
    <property type="match status" value="1"/>
</dbReference>
<evidence type="ECO:0000256" key="3">
    <source>
        <dbReference type="PIRSR" id="PIRSR015753-3"/>
    </source>
</evidence>
<dbReference type="InterPro" id="IPR047047">
    <property type="entry name" value="GST_Omega-like_C"/>
</dbReference>
<sequence>MGLLVDGVWHDRWYDTESSGGRFQRQDSAFRAWIGADGGTPFPAEAGRYHLYVSLACPWAHRTLILRSLKGLTEAIPVTVVDPLMLANGWEIPAGADPVHGARFLHQVYTAAKPDYTGRVTVPVLWDRKTGTLVNNESGEIIRMLNHGFGALASGPDFYPEPLRPAIDSMNAWLYDTLNNGVYKAGFATTQAAYEEAARPLFDTLMALDARLATRRYLLGEVLTEADWRAFTTLIRFDAVYHGHFKCNQTRIEDLPNLAGYVRELYQVPGVADTVDMGHIKTHYYASHRTLNPAGIVPLGPALDFTRPHGRDHLPAAGRVLQGNVPPMSA</sequence>
<dbReference type="RefSeq" id="WP_184042282.1">
    <property type="nucleotide sequence ID" value="NZ_JACIGK010000001.1"/>
</dbReference>
<dbReference type="CDD" id="cd03190">
    <property type="entry name" value="GST_C_Omega_like"/>
    <property type="match status" value="1"/>
</dbReference>
<feature type="active site" description="Proton donor/acceptor" evidence="1">
    <location>
        <position position="183"/>
    </location>
</feature>
<feature type="binding site" evidence="2">
    <location>
        <position position="90"/>
    </location>
    <ligand>
        <name>glutathione</name>
        <dbReference type="ChEBI" id="CHEBI:57925"/>
    </ligand>
</feature>
<dbReference type="PIRSF" id="PIRSF015753">
    <property type="entry name" value="GST"/>
    <property type="match status" value="1"/>
</dbReference>
<dbReference type="PROSITE" id="PS50405">
    <property type="entry name" value="GST_CTER"/>
    <property type="match status" value="1"/>
</dbReference>
<dbReference type="SFLD" id="SFLDS00019">
    <property type="entry name" value="Glutathione_Transferase_(cytos"/>
    <property type="match status" value="1"/>
</dbReference>
<dbReference type="InterPro" id="IPR010987">
    <property type="entry name" value="Glutathione-S-Trfase_C-like"/>
</dbReference>
<dbReference type="PANTHER" id="PTHR32419:SF6">
    <property type="entry name" value="GLUTATHIONE S-TRANSFERASE OMEGA-LIKE 1-RELATED"/>
    <property type="match status" value="1"/>
</dbReference>
<dbReference type="Pfam" id="PF13409">
    <property type="entry name" value="GST_N_2"/>
    <property type="match status" value="1"/>
</dbReference>
<gene>
    <name evidence="5" type="ORF">GGD89_000264</name>
</gene>
<dbReference type="AlphaFoldDB" id="A0A7W6RB81"/>
<protein>
    <submittedName>
        <fullName evidence="5">Putative glutathione S-transferase</fullName>
    </submittedName>
</protein>
<keyword evidence="6" id="KW-1185">Reference proteome</keyword>
<evidence type="ECO:0000256" key="1">
    <source>
        <dbReference type="PIRSR" id="PIRSR015753-1"/>
    </source>
</evidence>
<dbReference type="EMBL" id="JACIGK010000001">
    <property type="protein sequence ID" value="MBB4264658.1"/>
    <property type="molecule type" value="Genomic_DNA"/>
</dbReference>
<evidence type="ECO:0000313" key="6">
    <source>
        <dbReference type="Proteomes" id="UP000554286"/>
    </source>
</evidence>
<evidence type="ECO:0000313" key="5">
    <source>
        <dbReference type="EMBL" id="MBB4264658.1"/>
    </source>
</evidence>
<dbReference type="SFLD" id="SFLDG01148">
    <property type="entry name" value="Xi_(cytGST)"/>
    <property type="match status" value="1"/>
</dbReference>
<feature type="binding site" evidence="2">
    <location>
        <begin position="119"/>
        <end position="122"/>
    </location>
    <ligand>
        <name>glutathione</name>
        <dbReference type="ChEBI" id="CHEBI:57925"/>
    </ligand>
</feature>
<organism evidence="5 6">
    <name type="scientific">Roseospira visakhapatnamensis</name>
    <dbReference type="NCBI Taxonomy" id="390880"/>
    <lineage>
        <taxon>Bacteria</taxon>
        <taxon>Pseudomonadati</taxon>
        <taxon>Pseudomonadota</taxon>
        <taxon>Alphaproteobacteria</taxon>
        <taxon>Rhodospirillales</taxon>
        <taxon>Rhodospirillaceae</taxon>
        <taxon>Roseospira</taxon>
    </lineage>
</organism>
<dbReference type="GO" id="GO:0004364">
    <property type="term" value="F:glutathione transferase activity"/>
    <property type="evidence" value="ECO:0007669"/>
    <property type="project" value="InterPro"/>
</dbReference>
<accession>A0A7W6RB81</accession>